<organism evidence="2 3">
    <name type="scientific">Leptomonas pyrrhocoris</name>
    <name type="common">Firebug parasite</name>
    <dbReference type="NCBI Taxonomy" id="157538"/>
    <lineage>
        <taxon>Eukaryota</taxon>
        <taxon>Discoba</taxon>
        <taxon>Euglenozoa</taxon>
        <taxon>Kinetoplastea</taxon>
        <taxon>Metakinetoplastina</taxon>
        <taxon>Trypanosomatida</taxon>
        <taxon>Trypanosomatidae</taxon>
        <taxon>Leishmaniinae</taxon>
        <taxon>Leptomonas</taxon>
    </lineage>
</organism>
<dbReference type="VEuPathDB" id="TriTrypDB:LpyrH10_05_1780"/>
<protein>
    <submittedName>
        <fullName evidence="2">Uncharacterized protein</fullName>
    </submittedName>
</protein>
<dbReference type="AlphaFoldDB" id="A0A0M9G4X2"/>
<dbReference type="GeneID" id="26903609"/>
<dbReference type="Proteomes" id="UP000037923">
    <property type="component" value="Unassembled WGS sequence"/>
</dbReference>
<feature type="region of interest" description="Disordered" evidence="1">
    <location>
        <begin position="1"/>
        <end position="43"/>
    </location>
</feature>
<dbReference type="EMBL" id="LGTL01000005">
    <property type="protein sequence ID" value="KPA82196.1"/>
    <property type="molecule type" value="Genomic_DNA"/>
</dbReference>
<dbReference type="OMA" id="WEEPYAL"/>
<keyword evidence="3" id="KW-1185">Reference proteome</keyword>
<feature type="region of interest" description="Disordered" evidence="1">
    <location>
        <begin position="70"/>
        <end position="99"/>
    </location>
</feature>
<evidence type="ECO:0000313" key="3">
    <source>
        <dbReference type="Proteomes" id="UP000037923"/>
    </source>
</evidence>
<comment type="caution">
    <text evidence="2">The sequence shown here is derived from an EMBL/GenBank/DDBJ whole genome shotgun (WGS) entry which is preliminary data.</text>
</comment>
<sequence length="325" mass="35403">MWGFEAYSEGLETTAGAESKISVEPPRELHKTSRNNDLFDVSGKPLTASDMQDATTWRTHHAFSGRCALVKPAEKGKSNGNSRDATAESPPPQRSRPSWAEEAWAAYQNWTIAFRLRSTTAEEPHVLLSVAPAYFPLLCSPTGEMSAPDAETLASLPAAPSSQEQEHYNHRLLDTPLIWEEAYALSVECTTRGMFLWSDHWELFGKRIADRCLEVQTKPKEIAEVAAAATAEGAASPPLQSYSSAVRLRFKSLPSTEAAAEPHPPVLTVDVQAAGSVVSGATNWVDNAVWQHVADVPLPMDALAQRSSFRPHVTLLESGDSAEIL</sequence>
<gene>
    <name evidence="2" type="ORF">ABB37_03318</name>
</gene>
<dbReference type="RefSeq" id="XP_015660635.1">
    <property type="nucleotide sequence ID" value="XM_015800628.1"/>
</dbReference>
<reference evidence="2 3" key="1">
    <citation type="submission" date="2015-07" db="EMBL/GenBank/DDBJ databases">
        <title>High-quality genome of monoxenous trypanosomatid Leptomonas pyrrhocoris.</title>
        <authorList>
            <person name="Flegontov P."/>
            <person name="Butenko A."/>
            <person name="Firsov S."/>
            <person name="Vlcek C."/>
            <person name="Logacheva M.D."/>
            <person name="Field M."/>
            <person name="Filatov D."/>
            <person name="Flegontova O."/>
            <person name="Gerasimov E."/>
            <person name="Jackson A.P."/>
            <person name="Kelly S."/>
            <person name="Opperdoes F."/>
            <person name="O'Reilly A."/>
            <person name="Votypka J."/>
            <person name="Yurchenko V."/>
            <person name="Lukes J."/>
        </authorList>
    </citation>
    <scope>NUCLEOTIDE SEQUENCE [LARGE SCALE GENOMIC DNA]</scope>
    <source>
        <strain evidence="2">H10</strain>
    </source>
</reference>
<name>A0A0M9G4X2_LEPPY</name>
<accession>A0A0M9G4X2</accession>
<evidence type="ECO:0000313" key="2">
    <source>
        <dbReference type="EMBL" id="KPA82196.1"/>
    </source>
</evidence>
<proteinExistence type="predicted"/>
<evidence type="ECO:0000256" key="1">
    <source>
        <dbReference type="SAM" id="MobiDB-lite"/>
    </source>
</evidence>
<dbReference type="OrthoDB" id="240175at2759"/>